<dbReference type="AlphaFoldDB" id="A0A7D9IRL4"/>
<dbReference type="GO" id="GO:0042054">
    <property type="term" value="F:histone methyltransferase activity"/>
    <property type="evidence" value="ECO:0007669"/>
    <property type="project" value="InterPro"/>
</dbReference>
<sequence length="608" mass="67961">MTSGPEIARLVNEFELNQPEDMSTHHEVQKSFQTSFGNDVKSLVATFEELGNPFLDQGDDLVALDTKEVAPPDALERLKNIEIKGKSQCDEFVLERLEERKSSIFDPIKRNKLSFFTSALPKKTAKFQQQLSSVKSDCALFSRLYISCQTRDGDLDDFFMHENQGCPPSLSNQGKLRLPKKKSELVDCLLGDGTAAQSTRETVNVTIIDGAVAVNMIRPSKEATFEDYALKSFLPYIETQSRLVDRIDVVWDVYIQNSLKHTTRCNRGAGVRRRISASSPIPRNWGEFLCVDENKTQLFKFLAEYLSNLNTEKQVITTVGNQVLCTVQRDLTCLAPCSHEEADTRIILHVQDTINRGYTRITIRTVGTDVLVLAVAALPLLSGPTQPELWLAFGTGANLRYIAAHTICANLGPQISKALLFFHAFTGCDTVSCFAGKGKKTAFEVWKLYPEVTDAFLLLASEPQEVSESCMISIERYTVLLYVRTSNKSTVNEARKQLFAQKGQSLDAIPPSRAALVEHTRLAAYQAGHCWGQALKPRPVLPSPESWGWTLCEGQWEPYWTTLPDVTQVCRELVRCGCKKGCRGRCSCLKVNLHCTALCSCDEECNNR</sequence>
<reference evidence="2" key="1">
    <citation type="submission" date="2020-04" db="EMBL/GenBank/DDBJ databases">
        <authorList>
            <person name="Alioto T."/>
            <person name="Alioto T."/>
            <person name="Gomez Garrido J."/>
        </authorList>
    </citation>
    <scope>NUCLEOTIDE SEQUENCE</scope>
    <source>
        <strain evidence="2">A484AB</strain>
    </source>
</reference>
<evidence type="ECO:0000313" key="2">
    <source>
        <dbReference type="EMBL" id="CAB4011702.1"/>
    </source>
</evidence>
<dbReference type="PANTHER" id="PTHR47018">
    <property type="entry name" value="CXC DOMAIN-CONTAINING PROTEIN-RELATED"/>
    <property type="match status" value="1"/>
</dbReference>
<name>A0A7D9IRL4_PARCT</name>
<keyword evidence="3" id="KW-1185">Reference proteome</keyword>
<dbReference type="EMBL" id="CACRXK020007240">
    <property type="protein sequence ID" value="CAB4011702.1"/>
    <property type="molecule type" value="Genomic_DNA"/>
</dbReference>
<protein>
    <submittedName>
        <fullName evidence="2">Nuclease HARBI1</fullName>
    </submittedName>
</protein>
<dbReference type="PROSITE" id="PS51215">
    <property type="entry name" value="AWS"/>
    <property type="match status" value="1"/>
</dbReference>
<dbReference type="InterPro" id="IPR006560">
    <property type="entry name" value="AWS_dom"/>
</dbReference>
<accession>A0A7D9IRL4</accession>
<evidence type="ECO:0000313" key="3">
    <source>
        <dbReference type="Proteomes" id="UP001152795"/>
    </source>
</evidence>
<evidence type="ECO:0000256" key="1">
    <source>
        <dbReference type="ARBA" id="ARBA00022691"/>
    </source>
</evidence>
<organism evidence="2 3">
    <name type="scientific">Paramuricea clavata</name>
    <name type="common">Red gorgonian</name>
    <name type="synonym">Violescent sea-whip</name>
    <dbReference type="NCBI Taxonomy" id="317549"/>
    <lineage>
        <taxon>Eukaryota</taxon>
        <taxon>Metazoa</taxon>
        <taxon>Cnidaria</taxon>
        <taxon>Anthozoa</taxon>
        <taxon>Octocorallia</taxon>
        <taxon>Malacalcyonacea</taxon>
        <taxon>Plexauridae</taxon>
        <taxon>Paramuricea</taxon>
    </lineage>
</organism>
<gene>
    <name evidence="2" type="ORF">PACLA_8A028287</name>
</gene>
<proteinExistence type="predicted"/>
<comment type="caution">
    <text evidence="2">The sequence shown here is derived from an EMBL/GenBank/DDBJ whole genome shotgun (WGS) entry which is preliminary data.</text>
</comment>
<dbReference type="GO" id="GO:0005634">
    <property type="term" value="C:nucleus"/>
    <property type="evidence" value="ECO:0007669"/>
    <property type="project" value="InterPro"/>
</dbReference>
<dbReference type="Proteomes" id="UP001152795">
    <property type="component" value="Unassembled WGS sequence"/>
</dbReference>
<dbReference type="OrthoDB" id="5986837at2759"/>
<keyword evidence="1" id="KW-0949">S-adenosyl-L-methionine</keyword>